<keyword evidence="5" id="KW-0411">Iron-sulfur</keyword>
<keyword evidence="8" id="KW-1185">Reference proteome</keyword>
<dbReference type="InterPro" id="IPR002023">
    <property type="entry name" value="NuoE-like"/>
</dbReference>
<evidence type="ECO:0000256" key="6">
    <source>
        <dbReference type="ARBA" id="ARBA00034078"/>
    </source>
</evidence>
<evidence type="ECO:0000256" key="1">
    <source>
        <dbReference type="ARBA" id="ARBA00010643"/>
    </source>
</evidence>
<dbReference type="InterPro" id="IPR042128">
    <property type="entry name" value="NuoE_dom"/>
</dbReference>
<proteinExistence type="inferred from homology"/>
<dbReference type="CDD" id="cd03064">
    <property type="entry name" value="TRX_Fd_NuoE"/>
    <property type="match status" value="1"/>
</dbReference>
<evidence type="ECO:0000313" key="8">
    <source>
        <dbReference type="Proteomes" id="UP001177160"/>
    </source>
</evidence>
<dbReference type="PANTHER" id="PTHR43342:SF2">
    <property type="entry name" value="POTENTIAL NAD-REDUCING HYDROGENASE SUBUNIT"/>
    <property type="match status" value="1"/>
</dbReference>
<comment type="cofactor">
    <cofactor evidence="6">
        <name>[2Fe-2S] cluster</name>
        <dbReference type="ChEBI" id="CHEBI:190135"/>
    </cofactor>
</comment>
<sequence length="163" mass="17842">MKDHICQEKLNLFYARMAENKQKPGPLMPTLHDAQTIFGYIPLTIQKIISEELGESIAKINGVVTFYGNFSVTPKGEHTVSVCLGTACYVRGSKNIMETLENELKIKEKETTPDGEITLVATRCIGACGLAPVFSVDGAIHGNANVSKVKDIIKELKEAHHEA</sequence>
<evidence type="ECO:0000256" key="4">
    <source>
        <dbReference type="ARBA" id="ARBA00023004"/>
    </source>
</evidence>
<dbReference type="InterPro" id="IPR036249">
    <property type="entry name" value="Thioredoxin-like_sf"/>
</dbReference>
<evidence type="ECO:0000313" key="7">
    <source>
        <dbReference type="EMBL" id="MCV2232777.1"/>
    </source>
</evidence>
<reference evidence="7" key="1">
    <citation type="submission" date="2022-09" db="EMBL/GenBank/DDBJ databases">
        <title>Novel Mycoplasma species identified in domestic and wild animals.</title>
        <authorList>
            <person name="Volokhov D.V."/>
            <person name="Furtak V.A."/>
            <person name="Zagorodnyaya T.A."/>
        </authorList>
    </citation>
    <scope>NUCLEOTIDE SEQUENCE</scope>
    <source>
        <strain evidence="7">Oakley</strain>
    </source>
</reference>
<dbReference type="PANTHER" id="PTHR43342">
    <property type="entry name" value="NADH-QUINONE OXIDOREDUCTASE, E SUBUNIT"/>
    <property type="match status" value="1"/>
</dbReference>
<dbReference type="Proteomes" id="UP001177160">
    <property type="component" value="Unassembled WGS sequence"/>
</dbReference>
<dbReference type="InterPro" id="IPR028431">
    <property type="entry name" value="NADP_DH_HndA-like"/>
</dbReference>
<evidence type="ECO:0000256" key="5">
    <source>
        <dbReference type="ARBA" id="ARBA00023014"/>
    </source>
</evidence>
<keyword evidence="2" id="KW-0001">2Fe-2S</keyword>
<organism evidence="7 8">
    <name type="scientific">Paracholeplasma manati</name>
    <dbReference type="NCBI Taxonomy" id="591373"/>
    <lineage>
        <taxon>Bacteria</taxon>
        <taxon>Bacillati</taxon>
        <taxon>Mycoplasmatota</taxon>
        <taxon>Mollicutes</taxon>
        <taxon>Acholeplasmatales</taxon>
        <taxon>Acholeplasmataceae</taxon>
        <taxon>Paracholeplasma</taxon>
    </lineage>
</organism>
<accession>A0ABT2Y7P9</accession>
<evidence type="ECO:0000256" key="2">
    <source>
        <dbReference type="ARBA" id="ARBA00022714"/>
    </source>
</evidence>
<keyword evidence="3" id="KW-0479">Metal-binding</keyword>
<evidence type="ECO:0000256" key="3">
    <source>
        <dbReference type="ARBA" id="ARBA00022723"/>
    </source>
</evidence>
<dbReference type="PIRSF" id="PIRSF000216">
    <property type="entry name" value="NADH_DH_24kDa"/>
    <property type="match status" value="1"/>
</dbReference>
<dbReference type="Gene3D" id="3.40.30.10">
    <property type="entry name" value="Glutaredoxin"/>
    <property type="match status" value="1"/>
</dbReference>
<dbReference type="Pfam" id="PF01257">
    <property type="entry name" value="2Fe-2S_thioredx"/>
    <property type="match status" value="1"/>
</dbReference>
<dbReference type="RefSeq" id="WP_263608966.1">
    <property type="nucleotide sequence ID" value="NZ_JAOVQM010000009.1"/>
</dbReference>
<dbReference type="SUPFAM" id="SSF52833">
    <property type="entry name" value="Thioredoxin-like"/>
    <property type="match status" value="1"/>
</dbReference>
<dbReference type="InterPro" id="IPR041921">
    <property type="entry name" value="NuoE_N"/>
</dbReference>
<comment type="similarity">
    <text evidence="1">Belongs to the complex I 24 kDa subunit family.</text>
</comment>
<dbReference type="EMBL" id="JAOVQM010000009">
    <property type="protein sequence ID" value="MCV2232777.1"/>
    <property type="molecule type" value="Genomic_DNA"/>
</dbReference>
<name>A0ABT2Y7P9_9MOLU</name>
<protein>
    <submittedName>
        <fullName evidence="7">NAD(P)H-dependent oxidoreductase subunit E</fullName>
    </submittedName>
</protein>
<comment type="caution">
    <text evidence="7">The sequence shown here is derived from an EMBL/GenBank/DDBJ whole genome shotgun (WGS) entry which is preliminary data.</text>
</comment>
<gene>
    <name evidence="7" type="ORF">N7548_08090</name>
</gene>
<keyword evidence="4" id="KW-0408">Iron</keyword>
<dbReference type="Gene3D" id="1.10.10.1590">
    <property type="entry name" value="NADH-quinone oxidoreductase subunit E"/>
    <property type="match status" value="1"/>
</dbReference>